<comment type="caution">
    <text evidence="1">The sequence shown here is derived from an EMBL/GenBank/DDBJ whole genome shotgun (WGS) entry which is preliminary data.</text>
</comment>
<keyword evidence="2" id="KW-1185">Reference proteome</keyword>
<dbReference type="Proteomes" id="UP000789901">
    <property type="component" value="Unassembled WGS sequence"/>
</dbReference>
<reference evidence="1 2" key="1">
    <citation type="submission" date="2021-06" db="EMBL/GenBank/DDBJ databases">
        <authorList>
            <person name="Kallberg Y."/>
            <person name="Tangrot J."/>
            <person name="Rosling A."/>
        </authorList>
    </citation>
    <scope>NUCLEOTIDE SEQUENCE [LARGE SCALE GENOMIC DNA]</scope>
    <source>
        <strain evidence="1 2">120-4 pot B 10/14</strain>
    </source>
</reference>
<dbReference type="EMBL" id="CAJVQB010029928">
    <property type="protein sequence ID" value="CAG8814802.1"/>
    <property type="molecule type" value="Genomic_DNA"/>
</dbReference>
<gene>
    <name evidence="1" type="ORF">GMARGA_LOCUS26133</name>
</gene>
<accession>A0ABN7W3C9</accession>
<feature type="non-terminal residue" evidence="1">
    <location>
        <position position="301"/>
    </location>
</feature>
<name>A0ABN7W3C9_GIGMA</name>
<evidence type="ECO:0000313" key="1">
    <source>
        <dbReference type="EMBL" id="CAG8814802.1"/>
    </source>
</evidence>
<protein>
    <submittedName>
        <fullName evidence="1">5551_t:CDS:1</fullName>
    </submittedName>
</protein>
<organism evidence="1 2">
    <name type="scientific">Gigaspora margarita</name>
    <dbReference type="NCBI Taxonomy" id="4874"/>
    <lineage>
        <taxon>Eukaryota</taxon>
        <taxon>Fungi</taxon>
        <taxon>Fungi incertae sedis</taxon>
        <taxon>Mucoromycota</taxon>
        <taxon>Glomeromycotina</taxon>
        <taxon>Glomeromycetes</taxon>
        <taxon>Diversisporales</taxon>
        <taxon>Gigasporaceae</taxon>
        <taxon>Gigaspora</taxon>
    </lineage>
</organism>
<proteinExistence type="predicted"/>
<feature type="non-terminal residue" evidence="1">
    <location>
        <position position="1"/>
    </location>
</feature>
<evidence type="ECO:0000313" key="2">
    <source>
        <dbReference type="Proteomes" id="UP000789901"/>
    </source>
</evidence>
<sequence>VLIIAKVVEIDVDYTEYTNEAEDTSFITKIFVKHDELINEAEDIYLSIYSNEFAINGLKKINFAQKRSCISQGEFNNPKSQTQINKIINNHNHLLSIKQISFEKNKKFSSEMLEDIKFLTSIVNWAIVQQKFLERKYLVQPIHSKDLYTAMQKFQPTSKLLSNNAALIFSWLNKQKKRHYHDGQEIEIQDVSLVETQQILLNKHIYLVEEMDNIIKVWFVKVVMLMTDNTKFYIWLIPSCWYNNNANISKEHFLNSDKFYKEKSIEEMVSSTTYLYSFESLFEDSSKDSSEDDGDRDKENQ</sequence>